<sequence>MAVYHHALVLINSSQDGVPLLQHAARMAEENGMRITIAHISTDYRALNYVSDSLRDDQVSQEVIQAKALLNELACTVSLPVDTLSLVTTRRFEDVETCVRQRQIDLIIAGHHNRLLGVLSSHSLEYINHLTVDVLIKHLALAQGGLQQRKTVFNKRGQRLRAAHQGHCAGERRLLQLGDPERRVLQMGGVQRRQNRHR</sequence>
<organism evidence="2 3">
    <name type="scientific">Klebsiella pneumoniae subsp. ozaenae</name>
    <dbReference type="NCBI Taxonomy" id="574"/>
    <lineage>
        <taxon>Bacteria</taxon>
        <taxon>Pseudomonadati</taxon>
        <taxon>Pseudomonadota</taxon>
        <taxon>Gammaproteobacteria</taxon>
        <taxon>Enterobacterales</taxon>
        <taxon>Enterobacteriaceae</taxon>
        <taxon>Klebsiella/Raoultella group</taxon>
        <taxon>Klebsiella</taxon>
        <taxon>Klebsiella pneumoniae complex</taxon>
    </lineage>
</organism>
<accession>A0A377ZZX7</accession>
<gene>
    <name evidence="2" type="primary">uspA_3</name>
    <name evidence="2" type="ORF">NCTC10313_04765</name>
</gene>
<dbReference type="AlphaFoldDB" id="A0A377ZZX7"/>
<proteinExistence type="predicted"/>
<dbReference type="Gene3D" id="3.40.50.620">
    <property type="entry name" value="HUPs"/>
    <property type="match status" value="1"/>
</dbReference>
<feature type="domain" description="UspA" evidence="1">
    <location>
        <begin position="4"/>
        <end position="136"/>
    </location>
</feature>
<dbReference type="Pfam" id="PF00582">
    <property type="entry name" value="Usp"/>
    <property type="match status" value="1"/>
</dbReference>
<dbReference type="EMBL" id="UGLW01000003">
    <property type="protein sequence ID" value="STU92770.1"/>
    <property type="molecule type" value="Genomic_DNA"/>
</dbReference>
<dbReference type="Proteomes" id="UP000254487">
    <property type="component" value="Unassembled WGS sequence"/>
</dbReference>
<reference evidence="2 3" key="1">
    <citation type="submission" date="2018-06" db="EMBL/GenBank/DDBJ databases">
        <authorList>
            <consortium name="Pathogen Informatics"/>
            <person name="Doyle S."/>
        </authorList>
    </citation>
    <scope>NUCLEOTIDE SEQUENCE [LARGE SCALE GENOMIC DNA]</scope>
    <source>
        <strain evidence="2 3">NCTC10313</strain>
    </source>
</reference>
<evidence type="ECO:0000313" key="2">
    <source>
        <dbReference type="EMBL" id="STU92770.1"/>
    </source>
</evidence>
<dbReference type="InterPro" id="IPR014729">
    <property type="entry name" value="Rossmann-like_a/b/a_fold"/>
</dbReference>
<protein>
    <submittedName>
        <fullName evidence="2">Universal stress family protein</fullName>
    </submittedName>
</protein>
<evidence type="ECO:0000313" key="3">
    <source>
        <dbReference type="Proteomes" id="UP000254487"/>
    </source>
</evidence>
<evidence type="ECO:0000259" key="1">
    <source>
        <dbReference type="Pfam" id="PF00582"/>
    </source>
</evidence>
<dbReference type="SUPFAM" id="SSF52402">
    <property type="entry name" value="Adenine nucleotide alpha hydrolases-like"/>
    <property type="match status" value="1"/>
</dbReference>
<dbReference type="InterPro" id="IPR006016">
    <property type="entry name" value="UspA"/>
</dbReference>
<name>A0A377ZZX7_KLEPO</name>